<organism evidence="2 3">
    <name type="scientific">Leptotrombidium deliense</name>
    <dbReference type="NCBI Taxonomy" id="299467"/>
    <lineage>
        <taxon>Eukaryota</taxon>
        <taxon>Metazoa</taxon>
        <taxon>Ecdysozoa</taxon>
        <taxon>Arthropoda</taxon>
        <taxon>Chelicerata</taxon>
        <taxon>Arachnida</taxon>
        <taxon>Acari</taxon>
        <taxon>Acariformes</taxon>
        <taxon>Trombidiformes</taxon>
        <taxon>Prostigmata</taxon>
        <taxon>Anystina</taxon>
        <taxon>Parasitengona</taxon>
        <taxon>Trombiculoidea</taxon>
        <taxon>Trombiculidae</taxon>
        <taxon>Leptotrombidium</taxon>
    </lineage>
</organism>
<dbReference type="Gene3D" id="1.25.40.420">
    <property type="match status" value="1"/>
</dbReference>
<dbReference type="OrthoDB" id="6478546at2759"/>
<dbReference type="Gene3D" id="3.30.710.10">
    <property type="entry name" value="Potassium Channel Kv1.1, Chain A"/>
    <property type="match status" value="1"/>
</dbReference>
<dbReference type="STRING" id="299467.A0A443S221"/>
<dbReference type="CDD" id="cd18186">
    <property type="entry name" value="BTB_POZ_ZBTB_KLHL-like"/>
    <property type="match status" value="1"/>
</dbReference>
<dbReference type="InterPro" id="IPR000210">
    <property type="entry name" value="BTB/POZ_dom"/>
</dbReference>
<protein>
    <submittedName>
        <fullName evidence="2">Speckle-type POZ protein B-like protein</fullName>
    </submittedName>
</protein>
<gene>
    <name evidence="2" type="ORF">B4U80_11832</name>
</gene>
<dbReference type="SMART" id="SM00225">
    <property type="entry name" value="BTB"/>
    <property type="match status" value="1"/>
</dbReference>
<sequence length="323" mass="37160">MGSESVVGVTGCQDDVLRCEWIVKDFDNLQALNTRCITSPDFTGKRHTWYFLFDWKRNVVSVNLKDYDTVRKAFRATIVLEIYDLLNNMKWKSDEETATYGNSYHYCLFTIRGEATQLMQSGNDFKIFCMVKEKIEMSQIYLPMTAFKTNEPLCNFTKSMINCEEFSDVKIISNDGRVFDVHKFMISRSPVFKKMILSKLLESNKNEIKIDDLSGEALEKMLRFIYSDEVVDDDSIDAGYLLAAHKYELPFLTAKYGASLAKKASIENCIDLLILGDMTNCDELREPLLHFVALNRKEITETSGWDLLAAERPELLAKVVSMY</sequence>
<evidence type="ECO:0000259" key="1">
    <source>
        <dbReference type="PROSITE" id="PS50097"/>
    </source>
</evidence>
<dbReference type="EMBL" id="NCKV01011811">
    <property type="protein sequence ID" value="RWS21533.1"/>
    <property type="molecule type" value="Genomic_DNA"/>
</dbReference>
<dbReference type="InterPro" id="IPR011333">
    <property type="entry name" value="SKP1/BTB/POZ_sf"/>
</dbReference>
<dbReference type="VEuPathDB" id="VectorBase:LDEU010507"/>
<dbReference type="AlphaFoldDB" id="A0A443S221"/>
<evidence type="ECO:0000313" key="3">
    <source>
        <dbReference type="Proteomes" id="UP000288716"/>
    </source>
</evidence>
<feature type="domain" description="BTB" evidence="1">
    <location>
        <begin position="167"/>
        <end position="234"/>
    </location>
</feature>
<reference evidence="2 3" key="1">
    <citation type="journal article" date="2018" name="Gigascience">
        <title>Genomes of trombidid mites reveal novel predicted allergens and laterally-transferred genes associated with secondary metabolism.</title>
        <authorList>
            <person name="Dong X."/>
            <person name="Chaisiri K."/>
            <person name="Xia D."/>
            <person name="Armstrong S.D."/>
            <person name="Fang Y."/>
            <person name="Donnelly M.J."/>
            <person name="Kadowaki T."/>
            <person name="McGarry J.W."/>
            <person name="Darby A.C."/>
            <person name="Makepeace B.L."/>
        </authorList>
    </citation>
    <scope>NUCLEOTIDE SEQUENCE [LARGE SCALE GENOMIC DNA]</scope>
    <source>
        <strain evidence="2">UoL-UT</strain>
    </source>
</reference>
<dbReference type="PROSITE" id="PS50097">
    <property type="entry name" value="BTB"/>
    <property type="match status" value="1"/>
</dbReference>
<evidence type="ECO:0000313" key="2">
    <source>
        <dbReference type="EMBL" id="RWS21533.1"/>
    </source>
</evidence>
<dbReference type="Pfam" id="PF00651">
    <property type="entry name" value="BTB"/>
    <property type="match status" value="1"/>
</dbReference>
<accession>A0A443S221</accession>
<proteinExistence type="predicted"/>
<dbReference type="SUPFAM" id="SSF49599">
    <property type="entry name" value="TRAF domain-like"/>
    <property type="match status" value="1"/>
</dbReference>
<comment type="caution">
    <text evidence="2">The sequence shown here is derived from an EMBL/GenBank/DDBJ whole genome shotgun (WGS) entry which is preliminary data.</text>
</comment>
<dbReference type="PANTHER" id="PTHR24413">
    <property type="entry name" value="SPECKLE-TYPE POZ PROTEIN"/>
    <property type="match status" value="1"/>
</dbReference>
<keyword evidence="3" id="KW-1185">Reference proteome</keyword>
<name>A0A443S221_9ACAR</name>
<dbReference type="Proteomes" id="UP000288716">
    <property type="component" value="Unassembled WGS sequence"/>
</dbReference>
<dbReference type="SUPFAM" id="SSF54695">
    <property type="entry name" value="POZ domain"/>
    <property type="match status" value="1"/>
</dbReference>